<dbReference type="EMBL" id="SRLO01001224">
    <property type="protein sequence ID" value="TNN40037.1"/>
    <property type="molecule type" value="Genomic_DNA"/>
</dbReference>
<protein>
    <submittedName>
        <fullName evidence="2">Uncharacterized protein</fullName>
    </submittedName>
</protein>
<dbReference type="Proteomes" id="UP000314294">
    <property type="component" value="Unassembled WGS sequence"/>
</dbReference>
<name>A0A4Z2FFP4_9TELE</name>
<sequence>MVVKLLLHRCVQLTRTPPPPRPPAMNINEEKKKKKKKKLIRIFMSRWRRRRSAPLTRSASSERTVNTLLIKLIPVSSRPTGTLKLQEEVLMSQSQRVRGSRPLPGSSVWSRSVPGIPSRPPPRPAALCPPGGGAGARQLTAQGAERGPSLSALSNRARRKRIKTSWTELLEAEPVLLEAEPAPEVPV</sequence>
<keyword evidence="3" id="KW-1185">Reference proteome</keyword>
<feature type="region of interest" description="Disordered" evidence="1">
    <location>
        <begin position="96"/>
        <end position="159"/>
    </location>
</feature>
<evidence type="ECO:0000256" key="1">
    <source>
        <dbReference type="SAM" id="MobiDB-lite"/>
    </source>
</evidence>
<accession>A0A4Z2FFP4</accession>
<organism evidence="2 3">
    <name type="scientific">Liparis tanakae</name>
    <name type="common">Tanaka's snailfish</name>
    <dbReference type="NCBI Taxonomy" id="230148"/>
    <lineage>
        <taxon>Eukaryota</taxon>
        <taxon>Metazoa</taxon>
        <taxon>Chordata</taxon>
        <taxon>Craniata</taxon>
        <taxon>Vertebrata</taxon>
        <taxon>Euteleostomi</taxon>
        <taxon>Actinopterygii</taxon>
        <taxon>Neopterygii</taxon>
        <taxon>Teleostei</taxon>
        <taxon>Neoteleostei</taxon>
        <taxon>Acanthomorphata</taxon>
        <taxon>Eupercaria</taxon>
        <taxon>Perciformes</taxon>
        <taxon>Cottioidei</taxon>
        <taxon>Cottales</taxon>
        <taxon>Liparidae</taxon>
        <taxon>Liparis</taxon>
    </lineage>
</organism>
<reference evidence="2 3" key="1">
    <citation type="submission" date="2019-03" db="EMBL/GenBank/DDBJ databases">
        <title>First draft genome of Liparis tanakae, snailfish: a comprehensive survey of snailfish specific genes.</title>
        <authorList>
            <person name="Kim W."/>
            <person name="Song I."/>
            <person name="Jeong J.-H."/>
            <person name="Kim D."/>
            <person name="Kim S."/>
            <person name="Ryu S."/>
            <person name="Song J.Y."/>
            <person name="Lee S.K."/>
        </authorList>
    </citation>
    <scope>NUCLEOTIDE SEQUENCE [LARGE SCALE GENOMIC DNA]</scope>
    <source>
        <tissue evidence="2">Muscle</tissue>
    </source>
</reference>
<comment type="caution">
    <text evidence="2">The sequence shown here is derived from an EMBL/GenBank/DDBJ whole genome shotgun (WGS) entry which is preliminary data.</text>
</comment>
<feature type="region of interest" description="Disordered" evidence="1">
    <location>
        <begin position="15"/>
        <end position="35"/>
    </location>
</feature>
<gene>
    <name evidence="2" type="ORF">EYF80_049799</name>
</gene>
<dbReference type="AlphaFoldDB" id="A0A4Z2FFP4"/>
<evidence type="ECO:0000313" key="2">
    <source>
        <dbReference type="EMBL" id="TNN40037.1"/>
    </source>
</evidence>
<proteinExistence type="predicted"/>
<evidence type="ECO:0000313" key="3">
    <source>
        <dbReference type="Proteomes" id="UP000314294"/>
    </source>
</evidence>